<dbReference type="AlphaFoldDB" id="A0AAV2HVM7"/>
<sequence length="832" mass="91507">MNMITIKTPDLKDDIILKSTNPGTVMVGNKEYNHNLGPNIMLMTTNYWLTLIFLRQGFSVRWNGGLTCGVEVTNKAFNDTSGLCGKFNLDATDDREGSDGLPKETTSKLAKSWIVNPEECTMEDDQVVSTNCEGSNHQTWARKACSPILESEAFAACRKHGGEVSFYDNCVLQACNCDTGGDCECLCDAIAAYAAYCNEMGSPAKWRHQRLCPMQCEYGSVYQACGSSCPESCGKSSNATSDLCSSLTCVEGCFCPEGYVRSNLESMEDSECIPKSDCPCVDAKGREIFKGQVVTINCQECECRDGELECTGETCKTECNEDQYLCNDGRCIAIQLKCNGQYDCKDGGDEQSCEGEICEGFLCRIGQCVGNTTVCDQKMDCVDNSDEEKCDIECTEEEYKCSKSKSMYCIPREFLCDKQIDCWYGEDEADCTVCPQNETHCNISHCIPKNFTCDGNDDCGDGSDEIGCTVPTTTTPEECQHTLKTFTQAENGLSTKTTSGFGNNVFSNGGWTPDSGYGDIQIRIANSVDAVLVEIFFTVKGGKGSTVTLTLTLEDGYSLVEQRKITEDPYQYNGVYNSKFSVIQLTTNATISDMILDICYGPVEETTTPYETTTPEKVTCSEGSTELTAAYFGLPQRVDSVFRPTSEPSHIAVDVKVKSNQVEDIRITNVLQKVYGVLKVFIEILYNNGRTISDEVNLQGSIFKYEPVDQTDIESIKFLFDVDEKVNSKATVEYLSTEGCIKVKKCTLGYCNGECLNNYSDLCSSPCPPRDCSKTPTITTSTIVTPSPSTPGSQILQDHQAHLGHKTHLSQQVLQDHQAHLGHKTHLSQQVL</sequence>
<feature type="non-terminal residue" evidence="5">
    <location>
        <position position="832"/>
    </location>
</feature>
<dbReference type="PROSITE" id="PS51233">
    <property type="entry name" value="VWFD"/>
    <property type="match status" value="1"/>
</dbReference>
<feature type="disulfide bond" evidence="3">
    <location>
        <begin position="441"/>
        <end position="459"/>
    </location>
</feature>
<keyword evidence="2" id="KW-0325">Glycoprotein</keyword>
<feature type="disulfide bond" evidence="3">
    <location>
        <begin position="416"/>
        <end position="431"/>
    </location>
</feature>
<dbReference type="CDD" id="cd00112">
    <property type="entry name" value="LDLa"/>
    <property type="match status" value="4"/>
</dbReference>
<dbReference type="InterPro" id="IPR036084">
    <property type="entry name" value="Ser_inhib-like_sf"/>
</dbReference>
<dbReference type="Proteomes" id="UP001497497">
    <property type="component" value="Unassembled WGS sequence"/>
</dbReference>
<dbReference type="SMART" id="SM00192">
    <property type="entry name" value="LDLa"/>
    <property type="match status" value="4"/>
</dbReference>
<reference evidence="5 6" key="1">
    <citation type="submission" date="2024-04" db="EMBL/GenBank/DDBJ databases">
        <authorList>
            <consortium name="Genoscope - CEA"/>
            <person name="William W."/>
        </authorList>
    </citation>
    <scope>NUCLEOTIDE SEQUENCE [LARGE SCALE GENOMIC DNA]</scope>
</reference>
<dbReference type="CDD" id="cd19941">
    <property type="entry name" value="TIL"/>
    <property type="match status" value="1"/>
</dbReference>
<feature type="domain" description="VWFD" evidence="4">
    <location>
        <begin position="1"/>
        <end position="121"/>
    </location>
</feature>
<dbReference type="InterPro" id="IPR023415">
    <property type="entry name" value="LDLR_class-A_CS"/>
</dbReference>
<name>A0AAV2HVM7_LYMST</name>
<gene>
    <name evidence="5" type="ORF">GSLYS_00011388001</name>
</gene>
<protein>
    <recommendedName>
        <fullName evidence="4">VWFD domain-containing protein</fullName>
    </recommendedName>
</protein>
<feature type="disulfide bond" evidence="3">
    <location>
        <begin position="326"/>
        <end position="344"/>
    </location>
</feature>
<keyword evidence="1 3" id="KW-1015">Disulfide bond</keyword>
<dbReference type="Gene3D" id="4.10.400.10">
    <property type="entry name" value="Low-density Lipoprotein Receptor"/>
    <property type="match status" value="4"/>
</dbReference>
<dbReference type="InterPro" id="IPR002172">
    <property type="entry name" value="LDrepeatLR_classA_rpt"/>
</dbReference>
<dbReference type="PROSITE" id="PS50068">
    <property type="entry name" value="LDLRA_2"/>
    <property type="match status" value="4"/>
</dbReference>
<dbReference type="PROSITE" id="PS01209">
    <property type="entry name" value="LDLRA_1"/>
    <property type="match status" value="1"/>
</dbReference>
<feature type="disulfide bond" evidence="3">
    <location>
        <begin position="434"/>
        <end position="446"/>
    </location>
</feature>
<feature type="disulfide bond" evidence="3">
    <location>
        <begin position="319"/>
        <end position="331"/>
    </location>
</feature>
<feature type="disulfide bond" evidence="3">
    <location>
        <begin position="375"/>
        <end position="390"/>
    </location>
</feature>
<feature type="disulfide bond" evidence="3">
    <location>
        <begin position="453"/>
        <end position="468"/>
    </location>
</feature>
<dbReference type="InterPro" id="IPR050780">
    <property type="entry name" value="Mucin_vWF_Thrombospondin_sf"/>
</dbReference>
<keyword evidence="6" id="KW-1185">Reference proteome</keyword>
<dbReference type="InterPro" id="IPR014853">
    <property type="entry name" value="VWF/SSPO/ZAN-like_Cys-rich_dom"/>
</dbReference>
<evidence type="ECO:0000313" key="5">
    <source>
        <dbReference type="EMBL" id="CAL1537475.1"/>
    </source>
</evidence>
<evidence type="ECO:0000313" key="6">
    <source>
        <dbReference type="Proteomes" id="UP001497497"/>
    </source>
</evidence>
<comment type="caution">
    <text evidence="5">The sequence shown here is derived from an EMBL/GenBank/DDBJ whole genome shotgun (WGS) entry which is preliminary data.</text>
</comment>
<dbReference type="Gene3D" id="2.10.25.10">
    <property type="entry name" value="Laminin"/>
    <property type="match status" value="1"/>
</dbReference>
<dbReference type="SUPFAM" id="SSF57567">
    <property type="entry name" value="Serine protease inhibitors"/>
    <property type="match status" value="1"/>
</dbReference>
<organism evidence="5 6">
    <name type="scientific">Lymnaea stagnalis</name>
    <name type="common">Great pond snail</name>
    <name type="synonym">Helix stagnalis</name>
    <dbReference type="NCBI Taxonomy" id="6523"/>
    <lineage>
        <taxon>Eukaryota</taxon>
        <taxon>Metazoa</taxon>
        <taxon>Spiralia</taxon>
        <taxon>Lophotrochozoa</taxon>
        <taxon>Mollusca</taxon>
        <taxon>Gastropoda</taxon>
        <taxon>Heterobranchia</taxon>
        <taxon>Euthyneura</taxon>
        <taxon>Panpulmonata</taxon>
        <taxon>Hygrophila</taxon>
        <taxon>Lymnaeoidea</taxon>
        <taxon>Lymnaeidae</taxon>
        <taxon>Lymnaea</taxon>
    </lineage>
</organism>
<dbReference type="InterPro" id="IPR036055">
    <property type="entry name" value="LDL_receptor-like_sf"/>
</dbReference>
<dbReference type="EMBL" id="CAXITT010000263">
    <property type="protein sequence ID" value="CAL1537475.1"/>
    <property type="molecule type" value="Genomic_DNA"/>
</dbReference>
<feature type="disulfide bond" evidence="3">
    <location>
        <begin position="338"/>
        <end position="353"/>
    </location>
</feature>
<dbReference type="Pfam" id="PF01826">
    <property type="entry name" value="TIL"/>
    <property type="match status" value="1"/>
</dbReference>
<accession>A0AAV2HVM7</accession>
<dbReference type="PRINTS" id="PR00261">
    <property type="entry name" value="LDLRECEPTOR"/>
</dbReference>
<dbReference type="InterPro" id="IPR002919">
    <property type="entry name" value="TIL_dom"/>
</dbReference>
<proteinExistence type="predicted"/>
<evidence type="ECO:0000256" key="2">
    <source>
        <dbReference type="ARBA" id="ARBA00023180"/>
    </source>
</evidence>
<dbReference type="Pfam" id="PF00057">
    <property type="entry name" value="Ldl_recept_a"/>
    <property type="match status" value="4"/>
</dbReference>
<dbReference type="PANTHER" id="PTHR11339:SF402">
    <property type="entry name" value="VWFD DOMAIN-CONTAINING PROTEIN"/>
    <property type="match status" value="1"/>
</dbReference>
<evidence type="ECO:0000256" key="3">
    <source>
        <dbReference type="PROSITE-ProRule" id="PRU00124"/>
    </source>
</evidence>
<dbReference type="SUPFAM" id="SSF57424">
    <property type="entry name" value="LDL receptor-like module"/>
    <property type="match status" value="4"/>
</dbReference>
<evidence type="ECO:0000259" key="4">
    <source>
        <dbReference type="PROSITE" id="PS51233"/>
    </source>
</evidence>
<dbReference type="SMART" id="SM00832">
    <property type="entry name" value="C8"/>
    <property type="match status" value="1"/>
</dbReference>
<dbReference type="InterPro" id="IPR001846">
    <property type="entry name" value="VWF_type-D"/>
</dbReference>
<feature type="disulfide bond" evidence="3">
    <location>
        <begin position="363"/>
        <end position="381"/>
    </location>
</feature>
<dbReference type="Pfam" id="PF08742">
    <property type="entry name" value="C8"/>
    <property type="match status" value="1"/>
</dbReference>
<comment type="caution">
    <text evidence="3">Lacks conserved residue(s) required for the propagation of feature annotation.</text>
</comment>
<evidence type="ECO:0000256" key="1">
    <source>
        <dbReference type="ARBA" id="ARBA00023157"/>
    </source>
</evidence>
<dbReference type="PANTHER" id="PTHR11339">
    <property type="entry name" value="EXTRACELLULAR MATRIX GLYCOPROTEIN RELATED"/>
    <property type="match status" value="1"/>
</dbReference>